<dbReference type="InParanoid" id="A0A2H3EC30"/>
<accession>A0A2H3EC30</accession>
<keyword evidence="1" id="KW-0472">Membrane</keyword>
<dbReference type="AlphaFoldDB" id="A0A2H3EC30"/>
<organism evidence="2 3">
    <name type="scientific">Armillaria gallica</name>
    <name type="common">Bulbous honey fungus</name>
    <name type="synonym">Armillaria bulbosa</name>
    <dbReference type="NCBI Taxonomy" id="47427"/>
    <lineage>
        <taxon>Eukaryota</taxon>
        <taxon>Fungi</taxon>
        <taxon>Dikarya</taxon>
        <taxon>Basidiomycota</taxon>
        <taxon>Agaricomycotina</taxon>
        <taxon>Agaricomycetes</taxon>
        <taxon>Agaricomycetidae</taxon>
        <taxon>Agaricales</taxon>
        <taxon>Marasmiineae</taxon>
        <taxon>Physalacriaceae</taxon>
        <taxon>Armillaria</taxon>
    </lineage>
</organism>
<evidence type="ECO:0000313" key="3">
    <source>
        <dbReference type="Proteomes" id="UP000217790"/>
    </source>
</evidence>
<reference evidence="3" key="1">
    <citation type="journal article" date="2017" name="Nat. Ecol. Evol.">
        <title>Genome expansion and lineage-specific genetic innovations in the forest pathogenic fungi Armillaria.</title>
        <authorList>
            <person name="Sipos G."/>
            <person name="Prasanna A.N."/>
            <person name="Walter M.C."/>
            <person name="O'Connor E."/>
            <person name="Balint B."/>
            <person name="Krizsan K."/>
            <person name="Kiss B."/>
            <person name="Hess J."/>
            <person name="Varga T."/>
            <person name="Slot J."/>
            <person name="Riley R."/>
            <person name="Boka B."/>
            <person name="Rigling D."/>
            <person name="Barry K."/>
            <person name="Lee J."/>
            <person name="Mihaltcheva S."/>
            <person name="LaButti K."/>
            <person name="Lipzen A."/>
            <person name="Waldron R."/>
            <person name="Moloney N.M."/>
            <person name="Sperisen C."/>
            <person name="Kredics L."/>
            <person name="Vagvoelgyi C."/>
            <person name="Patrignani A."/>
            <person name="Fitzpatrick D."/>
            <person name="Nagy I."/>
            <person name="Doyle S."/>
            <person name="Anderson J.B."/>
            <person name="Grigoriev I.V."/>
            <person name="Gueldener U."/>
            <person name="Muensterkoetter M."/>
            <person name="Nagy L.G."/>
        </authorList>
    </citation>
    <scope>NUCLEOTIDE SEQUENCE [LARGE SCALE GENOMIC DNA]</scope>
    <source>
        <strain evidence="3">Ar21-2</strain>
    </source>
</reference>
<feature type="transmembrane region" description="Helical" evidence="1">
    <location>
        <begin position="37"/>
        <end position="58"/>
    </location>
</feature>
<proteinExistence type="predicted"/>
<dbReference type="Proteomes" id="UP000217790">
    <property type="component" value="Unassembled WGS sequence"/>
</dbReference>
<evidence type="ECO:0000313" key="2">
    <source>
        <dbReference type="EMBL" id="PBK98877.1"/>
    </source>
</evidence>
<feature type="transmembrane region" description="Helical" evidence="1">
    <location>
        <begin position="131"/>
        <end position="152"/>
    </location>
</feature>
<feature type="transmembrane region" description="Helical" evidence="1">
    <location>
        <begin position="159"/>
        <end position="178"/>
    </location>
</feature>
<gene>
    <name evidence="2" type="ORF">ARMGADRAFT_1073819</name>
</gene>
<feature type="transmembrane region" description="Helical" evidence="1">
    <location>
        <begin position="193"/>
        <end position="215"/>
    </location>
</feature>
<protein>
    <submittedName>
        <fullName evidence="2">Uncharacterized protein</fullName>
    </submittedName>
</protein>
<dbReference type="OrthoDB" id="2873242at2759"/>
<name>A0A2H3EC30_ARMGA</name>
<evidence type="ECO:0000256" key="1">
    <source>
        <dbReference type="SAM" id="Phobius"/>
    </source>
</evidence>
<dbReference type="EMBL" id="KZ293647">
    <property type="protein sequence ID" value="PBK98877.1"/>
    <property type="molecule type" value="Genomic_DNA"/>
</dbReference>
<sequence>MSLQAEILTCYWNRLGEQCIKIADLDKAIEMAQLHGIYTGIISVVLWNICRWNILAVFSIYPRGLSHTVINKSRSIGGAMVAVIVLLYITTTINFFLNGPFLTVTTEVSFQDYSILALIPSWGGTTEANTGIGVTAVMSTVIADCTMIWRCWMVCGQDWLIVLFPILWLVSGFAAKILEVAKPNLFFGPTLVFYPSCILATTLWCTILIIIRILTVTRGANGRLGDYHHIIEVLVESSALYSVTLIIYIALEASNNTASEYFDTLAVFTTGIAPTLLAGRVAAGHARPDDSWEGSIISSLRFGAHPRADAETYSQVNSMINNDLEAQSIQVDEPEETGDENRI</sequence>
<keyword evidence="1" id="KW-1133">Transmembrane helix</keyword>
<keyword evidence="3" id="KW-1185">Reference proteome</keyword>
<feature type="transmembrane region" description="Helical" evidence="1">
    <location>
        <begin position="79"/>
        <end position="97"/>
    </location>
</feature>
<keyword evidence="1" id="KW-0812">Transmembrane</keyword>